<evidence type="ECO:0000313" key="8">
    <source>
        <dbReference type="EMBL" id="KAJ8539667.1"/>
    </source>
</evidence>
<dbReference type="Gene3D" id="3.40.50.960">
    <property type="entry name" value="Lumazine/riboflavin synthase"/>
    <property type="match status" value="1"/>
</dbReference>
<comment type="caution">
    <text evidence="8">The sequence shown here is derived from an EMBL/GenBank/DDBJ whole genome shotgun (WGS) entry which is preliminary data.</text>
</comment>
<dbReference type="InterPro" id="IPR034964">
    <property type="entry name" value="LS"/>
</dbReference>
<evidence type="ECO:0000256" key="1">
    <source>
        <dbReference type="ARBA" id="ARBA00004917"/>
    </source>
</evidence>
<dbReference type="PANTHER" id="PTHR21058">
    <property type="entry name" value="6,7-DIMETHYL-8-RIBITYLLUMAZINE SYNTHASE DMRL SYNTHASE LUMAZINE SYNTHASE"/>
    <property type="match status" value="1"/>
</dbReference>
<organism evidence="8 9">
    <name type="scientific">Anisodus acutangulus</name>
    <dbReference type="NCBI Taxonomy" id="402998"/>
    <lineage>
        <taxon>Eukaryota</taxon>
        <taxon>Viridiplantae</taxon>
        <taxon>Streptophyta</taxon>
        <taxon>Embryophyta</taxon>
        <taxon>Tracheophyta</taxon>
        <taxon>Spermatophyta</taxon>
        <taxon>Magnoliopsida</taxon>
        <taxon>eudicotyledons</taxon>
        <taxon>Gunneridae</taxon>
        <taxon>Pentapetalae</taxon>
        <taxon>asterids</taxon>
        <taxon>lamiids</taxon>
        <taxon>Solanales</taxon>
        <taxon>Solanaceae</taxon>
        <taxon>Solanoideae</taxon>
        <taxon>Hyoscyameae</taxon>
        <taxon>Anisodus</taxon>
    </lineage>
</organism>
<evidence type="ECO:0000256" key="2">
    <source>
        <dbReference type="ARBA" id="ARBA00007424"/>
    </source>
</evidence>
<keyword evidence="9" id="KW-1185">Reference proteome</keyword>
<dbReference type="InterPro" id="IPR036467">
    <property type="entry name" value="LS/RS_sf"/>
</dbReference>
<dbReference type="SUPFAM" id="SSF52121">
    <property type="entry name" value="Lumazine synthase"/>
    <property type="match status" value="1"/>
</dbReference>
<dbReference type="Pfam" id="PF00885">
    <property type="entry name" value="DMRL_synthase"/>
    <property type="match status" value="1"/>
</dbReference>
<dbReference type="GO" id="GO:0000906">
    <property type="term" value="F:6,7-dimethyl-8-ribityllumazine synthase activity"/>
    <property type="evidence" value="ECO:0007669"/>
    <property type="project" value="UniProtKB-EC"/>
</dbReference>
<reference evidence="9" key="1">
    <citation type="journal article" date="2023" name="Proc. Natl. Acad. Sci. U.S.A.">
        <title>Genomic and structural basis for evolution of tropane alkaloid biosynthesis.</title>
        <authorList>
            <person name="Wanga Y.-J."/>
            <person name="Taina T."/>
            <person name="Yua J.-Y."/>
            <person name="Lia J."/>
            <person name="Xua B."/>
            <person name="Chenc J."/>
            <person name="D'Auriad J.C."/>
            <person name="Huanga J.-P."/>
            <person name="Huanga S.-X."/>
        </authorList>
    </citation>
    <scope>NUCLEOTIDE SEQUENCE [LARGE SCALE GENOMIC DNA]</scope>
    <source>
        <strain evidence="9">cv. KIB-2019</strain>
    </source>
</reference>
<evidence type="ECO:0000313" key="9">
    <source>
        <dbReference type="Proteomes" id="UP001152561"/>
    </source>
</evidence>
<evidence type="ECO:0000256" key="7">
    <source>
        <dbReference type="RuleBase" id="RU003795"/>
    </source>
</evidence>
<dbReference type="CDD" id="cd09209">
    <property type="entry name" value="Lumazine_synthase-I"/>
    <property type="match status" value="1"/>
</dbReference>
<keyword evidence="4 7" id="KW-0686">Riboflavin biosynthesis</keyword>
<dbReference type="OrthoDB" id="2965at2759"/>
<dbReference type="EC" id="2.5.1.78" evidence="3 7"/>
<protein>
    <recommendedName>
        <fullName evidence="3 7">6,7-dimethyl-8-ribityllumazine synthase</fullName>
        <shortName evidence="7">DMRL synthase</shortName>
        <ecNumber evidence="3 7">2.5.1.78</ecNumber>
    </recommendedName>
</protein>
<dbReference type="Proteomes" id="UP001152561">
    <property type="component" value="Unassembled WGS sequence"/>
</dbReference>
<evidence type="ECO:0000256" key="3">
    <source>
        <dbReference type="ARBA" id="ARBA00012664"/>
    </source>
</evidence>
<gene>
    <name evidence="8" type="ORF">K7X08_013919</name>
</gene>
<dbReference type="InterPro" id="IPR002180">
    <property type="entry name" value="LS/RS"/>
</dbReference>
<dbReference type="NCBIfam" id="TIGR00114">
    <property type="entry name" value="lumazine-synth"/>
    <property type="match status" value="1"/>
</dbReference>
<dbReference type="GO" id="GO:0009231">
    <property type="term" value="P:riboflavin biosynthetic process"/>
    <property type="evidence" value="ECO:0007669"/>
    <property type="project" value="UniProtKB-KW"/>
</dbReference>
<keyword evidence="5 7" id="KW-0808">Transferase</keyword>
<proteinExistence type="inferred from homology"/>
<dbReference type="EMBL" id="JAJAGQ010000016">
    <property type="protein sequence ID" value="KAJ8539667.1"/>
    <property type="molecule type" value="Genomic_DNA"/>
</dbReference>
<dbReference type="HAMAP" id="MF_00178">
    <property type="entry name" value="Lumazine_synth"/>
    <property type="match status" value="1"/>
</dbReference>
<accession>A0A9Q1LQ14</accession>
<comment type="function">
    <text evidence="7">Catalyzes the formation of 6,7-dimethyl-8-ribityllumazine by condensation of 5-amino-6-(D-ribitylamino)uracil with 3,4-dihydroxy-2-butanone 4-phosphate. This is the penultimate step in the biosynthesis of riboflavin.</text>
</comment>
<dbReference type="GO" id="GO:0009349">
    <property type="term" value="C:riboflavin synthase complex"/>
    <property type="evidence" value="ECO:0007669"/>
    <property type="project" value="UniProtKB-UniRule"/>
</dbReference>
<comment type="catalytic activity">
    <reaction evidence="6 7">
        <text>(2S)-2-hydroxy-3-oxobutyl phosphate + 5-amino-6-(D-ribitylamino)uracil = 6,7-dimethyl-8-(1-D-ribityl)lumazine + phosphate + 2 H2O + H(+)</text>
        <dbReference type="Rhea" id="RHEA:26152"/>
        <dbReference type="ChEBI" id="CHEBI:15377"/>
        <dbReference type="ChEBI" id="CHEBI:15378"/>
        <dbReference type="ChEBI" id="CHEBI:15934"/>
        <dbReference type="ChEBI" id="CHEBI:43474"/>
        <dbReference type="ChEBI" id="CHEBI:58201"/>
        <dbReference type="ChEBI" id="CHEBI:58830"/>
        <dbReference type="EC" id="2.5.1.78"/>
    </reaction>
</comment>
<dbReference type="AlphaFoldDB" id="A0A9Q1LQ14"/>
<name>A0A9Q1LQ14_9SOLA</name>
<sequence>MAASALGQCNVVPRTTTLNPQQPQRQLYLLSFNRQTETSSLALSFTQSPGFGSSMERHGQDQNGSGLFRTDAVRQLTGSVISAKGHRFAVVVARFNDLITKKLLEGALDTFRNYSVREEDIDVPGCFEIGVVAQHLGKSQKYQAILCIGAVIRGDTSHYDAVVNAATSGVNSAGLNSGTPCIFGVLTCDTLEQAFNRTGGKSGNKDAETALTASPAVLAGGSRMLRLSLKSSNSTRGRPLVKISAI</sequence>
<dbReference type="PANTHER" id="PTHR21058:SF1">
    <property type="entry name" value="6,7-DIMETHYL-8-RIBITYLLUMAZINE SYNTHASE"/>
    <property type="match status" value="1"/>
</dbReference>
<evidence type="ECO:0000256" key="4">
    <source>
        <dbReference type="ARBA" id="ARBA00022619"/>
    </source>
</evidence>
<comment type="pathway">
    <text evidence="1 7">Cofactor biosynthesis; riboflavin biosynthesis; riboflavin from 2-hydroxy-3-oxobutyl phosphate and 5-amino-6-(D-ribitylamino)uracil: step 1/2.</text>
</comment>
<evidence type="ECO:0000256" key="6">
    <source>
        <dbReference type="ARBA" id="ARBA00048785"/>
    </source>
</evidence>
<evidence type="ECO:0000256" key="5">
    <source>
        <dbReference type="ARBA" id="ARBA00022679"/>
    </source>
</evidence>
<comment type="similarity">
    <text evidence="2 7">Belongs to the DMRL synthase family.</text>
</comment>